<protein>
    <submittedName>
        <fullName evidence="2">Uncharacterized protein</fullName>
    </submittedName>
</protein>
<evidence type="ECO:0000256" key="1">
    <source>
        <dbReference type="SAM" id="MobiDB-lite"/>
    </source>
</evidence>
<keyword evidence="3" id="KW-1185">Reference proteome</keyword>
<proteinExistence type="predicted"/>
<dbReference type="OrthoDB" id="2443848at2759"/>
<feature type="region of interest" description="Disordered" evidence="1">
    <location>
        <begin position="95"/>
        <end position="121"/>
    </location>
</feature>
<organism evidence="2 3">
    <name type="scientific">Jimgerdemannia flammicorona</name>
    <dbReference type="NCBI Taxonomy" id="994334"/>
    <lineage>
        <taxon>Eukaryota</taxon>
        <taxon>Fungi</taxon>
        <taxon>Fungi incertae sedis</taxon>
        <taxon>Mucoromycota</taxon>
        <taxon>Mucoromycotina</taxon>
        <taxon>Endogonomycetes</taxon>
        <taxon>Endogonales</taxon>
        <taxon>Endogonaceae</taxon>
        <taxon>Jimgerdemannia</taxon>
    </lineage>
</organism>
<comment type="caution">
    <text evidence="2">The sequence shown here is derived from an EMBL/GenBank/DDBJ whole genome shotgun (WGS) entry which is preliminary data.</text>
</comment>
<gene>
    <name evidence="2" type="ORF">BC936DRAFT_147721</name>
</gene>
<dbReference type="EMBL" id="RBNI01006753">
    <property type="protein sequence ID" value="RUP45800.1"/>
    <property type="molecule type" value="Genomic_DNA"/>
</dbReference>
<accession>A0A433D4L5</accession>
<dbReference type="AlphaFoldDB" id="A0A433D4L5"/>
<feature type="region of interest" description="Disordered" evidence="1">
    <location>
        <begin position="471"/>
        <end position="496"/>
    </location>
</feature>
<dbReference type="Proteomes" id="UP000268093">
    <property type="component" value="Unassembled WGS sequence"/>
</dbReference>
<feature type="compositionally biased region" description="Basic and acidic residues" evidence="1">
    <location>
        <begin position="471"/>
        <end position="487"/>
    </location>
</feature>
<name>A0A433D4L5_9FUNG</name>
<sequence length="515" mass="58185">MSTVKAPRAIPGVHAFFRNVAADGWTPTSFAAGYAGASKRKCWNEYTSSLVAIGMSKLANQELRDAAIEAYAIYKTFKTEFNALWAARKKDAPKSAQVSTDSTDMEPTEYAESDNESEGEQIAKPQTIDRNAYLAMFKTILNENKFVLQSGRVVEDILYKYGKSQEIETAVHSFILNVDDPDIMRLFQGDERTEINALKPMLPAVAPNMLTELAKYSKSNIDEVRQALMEHKVEGMYDRRKHFDMEWIHMAVRTMINLWENPDVPMARPNLEVWNMANVYNQLVDFGFHAPGMHVAVVRGEGSSIASSERRNRRCHLGQRKKLGHKIDGILRGLGNDVEFGVFEAARVFSGEAGTKYLKDSLKLLKAMKDIFLQMTRRVQQKDEWVNKLTVIGSLHQGLQEQTYLLRRAKGIILIATRTSAIQIPTMFSPSVMKEILKLIGRTWQTREVVRGVRELIEKSAIDEDLKDSLTEATDTEWKSPKKKAPEIPDCFTTPTKAPVAKFRMQTSLSPTPTP</sequence>
<evidence type="ECO:0000313" key="2">
    <source>
        <dbReference type="EMBL" id="RUP45800.1"/>
    </source>
</evidence>
<evidence type="ECO:0000313" key="3">
    <source>
        <dbReference type="Proteomes" id="UP000268093"/>
    </source>
</evidence>
<feature type="compositionally biased region" description="Acidic residues" evidence="1">
    <location>
        <begin position="103"/>
        <end position="119"/>
    </location>
</feature>
<reference evidence="2 3" key="1">
    <citation type="journal article" date="2018" name="New Phytol.">
        <title>Phylogenomics of Endogonaceae and evolution of mycorrhizas within Mucoromycota.</title>
        <authorList>
            <person name="Chang Y."/>
            <person name="Desiro A."/>
            <person name="Na H."/>
            <person name="Sandor L."/>
            <person name="Lipzen A."/>
            <person name="Clum A."/>
            <person name="Barry K."/>
            <person name="Grigoriev I.V."/>
            <person name="Martin F.M."/>
            <person name="Stajich J.E."/>
            <person name="Smith M.E."/>
            <person name="Bonito G."/>
            <person name="Spatafora J.W."/>
        </authorList>
    </citation>
    <scope>NUCLEOTIDE SEQUENCE [LARGE SCALE GENOMIC DNA]</scope>
    <source>
        <strain evidence="2 3">GMNB39</strain>
    </source>
</reference>